<feature type="region of interest" description="Disordered" evidence="10">
    <location>
        <begin position="1"/>
        <end position="23"/>
    </location>
</feature>
<protein>
    <submittedName>
        <fullName evidence="12">Uncharacterized protein</fullName>
    </submittedName>
</protein>
<dbReference type="PANTHER" id="PTHR21072">
    <property type="entry name" value="GPI TRANSAMIDASE COMPONENT PIG-S"/>
    <property type="match status" value="1"/>
</dbReference>
<evidence type="ECO:0000256" key="4">
    <source>
        <dbReference type="ARBA" id="ARBA00022502"/>
    </source>
</evidence>
<feature type="transmembrane region" description="Helical" evidence="11">
    <location>
        <begin position="45"/>
        <end position="65"/>
    </location>
</feature>
<feature type="compositionally biased region" description="Low complexity" evidence="10">
    <location>
        <begin position="645"/>
        <end position="658"/>
    </location>
</feature>
<evidence type="ECO:0000313" key="12">
    <source>
        <dbReference type="EMBL" id="WWD21249.1"/>
    </source>
</evidence>
<proteinExistence type="inferred from homology"/>
<organism evidence="12 13">
    <name type="scientific">Kwoniella shandongensis</name>
    <dbReference type="NCBI Taxonomy" id="1734106"/>
    <lineage>
        <taxon>Eukaryota</taxon>
        <taxon>Fungi</taxon>
        <taxon>Dikarya</taxon>
        <taxon>Basidiomycota</taxon>
        <taxon>Agaricomycotina</taxon>
        <taxon>Tremellomycetes</taxon>
        <taxon>Tremellales</taxon>
        <taxon>Cryptococcaceae</taxon>
        <taxon>Kwoniella</taxon>
    </lineage>
</organism>
<sequence>MSLNDPNSASATHASSPNDRSEQIRLAKTPAEVTAAINPSTKRRLWITLSFPLALLFAVPFWWYVTSIERLPLPESRISALENATLPSIRPKILFTADIDAFPPPPPGRAQFEHKVILQTLAEEVSRGVDGIYVQRRPKKERGWDIVYDDDKKNPTPLRMHIRRWEHANTSWPLEPYVQASESGLMTSGLEEGTLVIPIHPSQIGDRFLKQHYKIAIINSLLGLYPPDPPEIPLRALKYSPNITLSFVLLNEDASEGSYVRSWDIESAIKEHFLPHIEPLAPIFNFTIESQLLYQAPLTFEPTYQSTDRADNERTIEATVEMAKNSEEDVQAIAKEIADEQVQKAWLIDEEQMKVFVNSERWSLDSGSTNNPVLRFLLYVPAAKHRPMRLASPNSAQSFLLPQFGGVALLNPPSSTPSSQTYRLPLSALTPSFHLFTQHLYSLLALPPIPDKIHPSPPPTPLHAPSGLIQPITRWQVHQVLLARMKENSEEARKTLVGIVRLVEKIKEMKVGEGVRGKVIGAVERLEQLSSNQSALEMFVLTRDAVNLANQAFFDHSMMGLLYFPDEHKFAVYTPLFAPIAVPIILGLIKELLAERKRRAAKRQPSKVPTDVLTEQVEVTGPVAKKIEVEAEKVPVADTVLLETSGGSVESESTAVEGRSLRSRSKR</sequence>
<accession>A0A5M6C1G4</accession>
<dbReference type="EMBL" id="CP144060">
    <property type="protein sequence ID" value="WWD21249.1"/>
    <property type="molecule type" value="Genomic_DNA"/>
</dbReference>
<keyword evidence="6" id="KW-0256">Endoplasmic reticulum</keyword>
<dbReference type="GO" id="GO:0006506">
    <property type="term" value="P:GPI anchor biosynthetic process"/>
    <property type="evidence" value="ECO:0007669"/>
    <property type="project" value="UniProtKB-UniPathway"/>
</dbReference>
<keyword evidence="4" id="KW-0337">GPI-anchor biosynthesis</keyword>
<evidence type="ECO:0000256" key="5">
    <source>
        <dbReference type="ARBA" id="ARBA00022692"/>
    </source>
</evidence>
<dbReference type="KEGG" id="ksn:43588371"/>
<keyword evidence="13" id="KW-1185">Reference proteome</keyword>
<evidence type="ECO:0000256" key="3">
    <source>
        <dbReference type="ARBA" id="ARBA00005316"/>
    </source>
</evidence>
<reference evidence="12" key="1">
    <citation type="submission" date="2017-08" db="EMBL/GenBank/DDBJ databases">
        <authorList>
            <person name="Cuomo C."/>
            <person name="Billmyre B."/>
            <person name="Heitman J."/>
        </authorList>
    </citation>
    <scope>NUCLEOTIDE SEQUENCE</scope>
    <source>
        <strain evidence="12">CBS 12478</strain>
    </source>
</reference>
<name>A0A5M6C1G4_9TREE</name>
<dbReference type="GeneID" id="43588371"/>
<evidence type="ECO:0000256" key="1">
    <source>
        <dbReference type="ARBA" id="ARBA00004477"/>
    </source>
</evidence>
<evidence type="ECO:0000256" key="2">
    <source>
        <dbReference type="ARBA" id="ARBA00004687"/>
    </source>
</evidence>
<keyword evidence="7 11" id="KW-1133">Transmembrane helix</keyword>
<comment type="pathway">
    <text evidence="2">Glycolipid biosynthesis; glycosylphosphatidylinositol-anchor biosynthesis.</text>
</comment>
<evidence type="ECO:0000256" key="11">
    <source>
        <dbReference type="SAM" id="Phobius"/>
    </source>
</evidence>
<evidence type="ECO:0000256" key="8">
    <source>
        <dbReference type="ARBA" id="ARBA00023136"/>
    </source>
</evidence>
<dbReference type="Pfam" id="PF10510">
    <property type="entry name" value="PIG-S"/>
    <property type="match status" value="1"/>
</dbReference>
<keyword evidence="9" id="KW-0325">Glycoprotein</keyword>
<dbReference type="RefSeq" id="XP_031861469.1">
    <property type="nucleotide sequence ID" value="XM_032004238.1"/>
</dbReference>
<dbReference type="OrthoDB" id="28748at2759"/>
<evidence type="ECO:0000313" key="13">
    <source>
        <dbReference type="Proteomes" id="UP000322225"/>
    </source>
</evidence>
<dbReference type="GO" id="GO:0042765">
    <property type="term" value="C:GPI-anchor transamidase complex"/>
    <property type="evidence" value="ECO:0007669"/>
    <property type="project" value="InterPro"/>
</dbReference>
<comment type="similarity">
    <text evidence="3">Belongs to the PIGS family.</text>
</comment>
<evidence type="ECO:0000256" key="9">
    <source>
        <dbReference type="ARBA" id="ARBA00023180"/>
    </source>
</evidence>
<dbReference type="InterPro" id="IPR019540">
    <property type="entry name" value="PtdIno-glycan_biosynth_class_S"/>
</dbReference>
<keyword evidence="8 11" id="KW-0472">Membrane</keyword>
<feature type="region of interest" description="Disordered" evidence="10">
    <location>
        <begin position="645"/>
        <end position="667"/>
    </location>
</feature>
<evidence type="ECO:0000256" key="7">
    <source>
        <dbReference type="ARBA" id="ARBA00022989"/>
    </source>
</evidence>
<evidence type="ECO:0000256" key="6">
    <source>
        <dbReference type="ARBA" id="ARBA00022824"/>
    </source>
</evidence>
<reference evidence="12" key="2">
    <citation type="submission" date="2024-01" db="EMBL/GenBank/DDBJ databases">
        <title>Comparative genomics of Cryptococcus and Kwoniella reveals pathogenesis evolution and contrasting modes of karyotype evolution via chromosome fusion or intercentromeric recombination.</title>
        <authorList>
            <person name="Coelho M.A."/>
            <person name="David-Palma M."/>
            <person name="Shea T."/>
            <person name="Bowers K."/>
            <person name="McGinley-Smith S."/>
            <person name="Mohammad A.W."/>
            <person name="Gnirke A."/>
            <person name="Yurkov A.M."/>
            <person name="Nowrousian M."/>
            <person name="Sun S."/>
            <person name="Cuomo C.A."/>
            <person name="Heitman J."/>
        </authorList>
    </citation>
    <scope>NUCLEOTIDE SEQUENCE</scope>
    <source>
        <strain evidence="12">CBS 12478</strain>
    </source>
</reference>
<comment type="subcellular location">
    <subcellularLocation>
        <location evidence="1">Endoplasmic reticulum membrane</location>
        <topology evidence="1">Multi-pass membrane protein</topology>
    </subcellularLocation>
</comment>
<dbReference type="GO" id="GO:0016255">
    <property type="term" value="P:attachment of GPI anchor to protein"/>
    <property type="evidence" value="ECO:0007669"/>
    <property type="project" value="InterPro"/>
</dbReference>
<evidence type="ECO:0000256" key="10">
    <source>
        <dbReference type="SAM" id="MobiDB-lite"/>
    </source>
</evidence>
<dbReference type="PANTHER" id="PTHR21072:SF13">
    <property type="entry name" value="GPI TRANSAMIDASE COMPONENT PIG-S"/>
    <property type="match status" value="1"/>
</dbReference>
<dbReference type="Proteomes" id="UP000322225">
    <property type="component" value="Chromosome 10"/>
</dbReference>
<keyword evidence="5 11" id="KW-0812">Transmembrane</keyword>
<gene>
    <name evidence="12" type="ORF">CI109_105733</name>
</gene>
<feature type="compositionally biased region" description="Polar residues" evidence="10">
    <location>
        <begin position="1"/>
        <end position="18"/>
    </location>
</feature>
<feature type="transmembrane region" description="Helical" evidence="11">
    <location>
        <begin position="570"/>
        <end position="589"/>
    </location>
</feature>
<dbReference type="AlphaFoldDB" id="A0A5M6C1G4"/>